<dbReference type="Gene3D" id="3.40.50.150">
    <property type="entry name" value="Vaccinia Virus protein VP39"/>
    <property type="match status" value="1"/>
</dbReference>
<dbReference type="InterPro" id="IPR001077">
    <property type="entry name" value="COMT_C"/>
</dbReference>
<gene>
    <name evidence="5" type="ORF">PG994_015065</name>
</gene>
<dbReference type="EMBL" id="JAQQWL010000016">
    <property type="protein sequence ID" value="KAK8038298.1"/>
    <property type="molecule type" value="Genomic_DNA"/>
</dbReference>
<dbReference type="InterPro" id="IPR016461">
    <property type="entry name" value="COMT-like"/>
</dbReference>
<sequence length="352" mass="39163">MGSQAINQVDLSVALVPTDLKAAPGLLVDLNSVADAIFKPARQRHEALAKAKALVRSLETPRETMIQQLWAQDYGRPRRRPEKVSGLAAEMGFEEELLRRIMRHVASMGYLKECGPDLYALANFTKSLSHPYMGNGYPIVQFACNTTFLKANPPHGVHFNDHMVGYLQGRPGLGNPNFYPVQQRLIDGFDASSKDAAMFVHIAGGVGHYTDAFRAAFPDVPGRLVLQDLPLVISQIRELRPRIERMGHDFLEEQPIKGERAYYMHFVLHDWPDETCIRIVNRLKAAMRPGYSRLLVHEHVIPETGADSEATALNLIMTTCFSSKGPHGGGLIAKIWTAINGVESIVECERVD</sequence>
<dbReference type="InterPro" id="IPR029063">
    <property type="entry name" value="SAM-dependent_MTases_sf"/>
</dbReference>
<dbReference type="Gene3D" id="1.10.10.10">
    <property type="entry name" value="Winged helix-like DNA-binding domain superfamily/Winged helix DNA-binding domain"/>
    <property type="match status" value="1"/>
</dbReference>
<protein>
    <recommendedName>
        <fullName evidence="4">O-methyltransferase C-terminal domain-containing protein</fullName>
    </recommendedName>
</protein>
<dbReference type="PANTHER" id="PTHR43712">
    <property type="entry name" value="PUTATIVE (AFU_ORTHOLOGUE AFUA_4G14580)-RELATED"/>
    <property type="match status" value="1"/>
</dbReference>
<evidence type="ECO:0000256" key="1">
    <source>
        <dbReference type="ARBA" id="ARBA00022603"/>
    </source>
</evidence>
<evidence type="ECO:0000256" key="2">
    <source>
        <dbReference type="ARBA" id="ARBA00022679"/>
    </source>
</evidence>
<dbReference type="GeneID" id="92099537"/>
<evidence type="ECO:0000313" key="6">
    <source>
        <dbReference type="Proteomes" id="UP001480595"/>
    </source>
</evidence>
<evidence type="ECO:0000259" key="4">
    <source>
        <dbReference type="Pfam" id="PF00891"/>
    </source>
</evidence>
<organism evidence="5 6">
    <name type="scientific">Apiospora phragmitis</name>
    <dbReference type="NCBI Taxonomy" id="2905665"/>
    <lineage>
        <taxon>Eukaryota</taxon>
        <taxon>Fungi</taxon>
        <taxon>Dikarya</taxon>
        <taxon>Ascomycota</taxon>
        <taxon>Pezizomycotina</taxon>
        <taxon>Sordariomycetes</taxon>
        <taxon>Xylariomycetidae</taxon>
        <taxon>Amphisphaeriales</taxon>
        <taxon>Apiosporaceae</taxon>
        <taxon>Apiospora</taxon>
    </lineage>
</organism>
<comment type="caution">
    <text evidence="5">The sequence shown here is derived from an EMBL/GenBank/DDBJ whole genome shotgun (WGS) entry which is preliminary data.</text>
</comment>
<name>A0ABR1SXM2_9PEZI</name>
<reference evidence="5 6" key="1">
    <citation type="submission" date="2023-01" db="EMBL/GenBank/DDBJ databases">
        <title>Analysis of 21 Apiospora genomes using comparative genomics revels a genus with tremendous synthesis potential of carbohydrate active enzymes and secondary metabolites.</title>
        <authorList>
            <person name="Sorensen T."/>
        </authorList>
    </citation>
    <scope>NUCLEOTIDE SEQUENCE [LARGE SCALE GENOMIC DNA]</scope>
    <source>
        <strain evidence="5 6">CBS 135458</strain>
    </source>
</reference>
<dbReference type="PROSITE" id="PS51683">
    <property type="entry name" value="SAM_OMT_II"/>
    <property type="match status" value="1"/>
</dbReference>
<accession>A0ABR1SXM2</accession>
<keyword evidence="3" id="KW-0949">S-adenosyl-L-methionine</keyword>
<dbReference type="InterPro" id="IPR036388">
    <property type="entry name" value="WH-like_DNA-bd_sf"/>
</dbReference>
<feature type="domain" description="O-methyltransferase C-terminal" evidence="4">
    <location>
        <begin position="197"/>
        <end position="318"/>
    </location>
</feature>
<dbReference type="Pfam" id="PF00891">
    <property type="entry name" value="Methyltransf_2"/>
    <property type="match status" value="1"/>
</dbReference>
<dbReference type="SUPFAM" id="SSF46785">
    <property type="entry name" value="Winged helix' DNA-binding domain"/>
    <property type="match status" value="1"/>
</dbReference>
<dbReference type="SUPFAM" id="SSF53335">
    <property type="entry name" value="S-adenosyl-L-methionine-dependent methyltransferases"/>
    <property type="match status" value="1"/>
</dbReference>
<dbReference type="Proteomes" id="UP001480595">
    <property type="component" value="Unassembled WGS sequence"/>
</dbReference>
<evidence type="ECO:0000256" key="3">
    <source>
        <dbReference type="ARBA" id="ARBA00022691"/>
    </source>
</evidence>
<keyword evidence="2" id="KW-0808">Transferase</keyword>
<proteinExistence type="predicted"/>
<keyword evidence="1" id="KW-0489">Methyltransferase</keyword>
<keyword evidence="6" id="KW-1185">Reference proteome</keyword>
<evidence type="ECO:0000313" key="5">
    <source>
        <dbReference type="EMBL" id="KAK8038298.1"/>
    </source>
</evidence>
<dbReference type="PANTHER" id="PTHR43712:SF17">
    <property type="entry name" value="O-METHYLTRANSFERASE"/>
    <property type="match status" value="1"/>
</dbReference>
<dbReference type="RefSeq" id="XP_066708150.1">
    <property type="nucleotide sequence ID" value="XM_066866474.1"/>
</dbReference>
<dbReference type="InterPro" id="IPR036390">
    <property type="entry name" value="WH_DNA-bd_sf"/>
</dbReference>